<evidence type="ECO:0000313" key="2">
    <source>
        <dbReference type="EMBL" id="WVZ68918.1"/>
    </source>
</evidence>
<dbReference type="EMBL" id="CP144748">
    <property type="protein sequence ID" value="WVZ68918.1"/>
    <property type="molecule type" value="Genomic_DNA"/>
</dbReference>
<feature type="region of interest" description="Disordered" evidence="1">
    <location>
        <begin position="185"/>
        <end position="235"/>
    </location>
</feature>
<evidence type="ECO:0000313" key="3">
    <source>
        <dbReference type="Proteomes" id="UP001341281"/>
    </source>
</evidence>
<feature type="compositionally biased region" description="Low complexity" evidence="1">
    <location>
        <begin position="126"/>
        <end position="140"/>
    </location>
</feature>
<feature type="region of interest" description="Disordered" evidence="1">
    <location>
        <begin position="577"/>
        <end position="602"/>
    </location>
</feature>
<keyword evidence="3" id="KW-1185">Reference proteome</keyword>
<organism evidence="2 3">
    <name type="scientific">Paspalum notatum var. saurae</name>
    <dbReference type="NCBI Taxonomy" id="547442"/>
    <lineage>
        <taxon>Eukaryota</taxon>
        <taxon>Viridiplantae</taxon>
        <taxon>Streptophyta</taxon>
        <taxon>Embryophyta</taxon>
        <taxon>Tracheophyta</taxon>
        <taxon>Spermatophyta</taxon>
        <taxon>Magnoliopsida</taxon>
        <taxon>Liliopsida</taxon>
        <taxon>Poales</taxon>
        <taxon>Poaceae</taxon>
        <taxon>PACMAD clade</taxon>
        <taxon>Panicoideae</taxon>
        <taxon>Andropogonodae</taxon>
        <taxon>Paspaleae</taxon>
        <taxon>Paspalinae</taxon>
        <taxon>Paspalum</taxon>
    </lineage>
</organism>
<dbReference type="Proteomes" id="UP001341281">
    <property type="component" value="Chromosome 04"/>
</dbReference>
<accession>A0AAQ3T8J4</accession>
<feature type="compositionally biased region" description="Polar residues" evidence="1">
    <location>
        <begin position="213"/>
        <end position="223"/>
    </location>
</feature>
<gene>
    <name evidence="2" type="ORF">U9M48_017793</name>
</gene>
<proteinExistence type="predicted"/>
<dbReference type="AlphaFoldDB" id="A0AAQ3T8J4"/>
<sequence>MSRLLRKSTKAIVDDPSVSSAAAAMSFATAALSLSSFPCWDSMTSLTLPSITTPSFIPSVTNTLFSRCSAYIGQHTIGTPAVTASSVEFQPQCVTNAAVAGCRSTSTCGAHVGTTSPRPRVLSKNPSGSSASSAASPRPSNRFVESASGATGARTAQRNACPLLSSPTAISLSCSAGTELALPKQRKTTLRAGRVSSHARHSWLPSPPLSSPTNGPTQNSLGTGSPGRGLPSSIAFTARGSSHSNVLTSMPLGLASCSKRPMVALYCWLCGPSRTSGKSEAGTGWVPGNCSKDRPMSPKETRPAFFDGIGGHFLCFRRPLSELLPFLGFHHQSHLSLHFVSRDQLLVIAFHHHPNLHLLHHVHLVQPLLRVQRPADHRHAGHDGLQRRVPPAVSHKGSHGVVPQHLCLWRPVLQNQPSVLGSLQEPLRKQRLQIRLGRVARASHGPQEPVPGTLEPARRLLQLRRREGAHAPEAEEHDALPGLLVHPPEAGVPLAVLLGRPAAAVDQWPDAVDLRRRAAGQAAALTQRLQRPRLQPLEAGVDRGDMRAEKLTKRGVRGTERLQDGHDGVGVLLAGAGWDGEETNRDGRTGRCQPGQRGSLNGVLLGRVDDGDGDGDAAVAEQGLGQLRHGSVKNSANATSDDPPSLRASMAISLAVSSLCLISSPSPDAITSLTFASTSSAFTRPSSYPSTTTPTFISSTICTLFILCSAYNGQQIIGTPDAIPSSAEFQPQCVTNTPMDWCRSTSLCGAQFVTTKLLSLVRSKKPSGSNASRSGSTELLRCSGGFRTTHRNLCPELSSPRAISPSCAVENLPKLPKLRKTTLRSGWVSSHSMHACLSLIPPVFPGSTNGPMQRTGGAERPGVQRPELSAFRARSSKEVKVFTRMPLASIMRAHWDRRASAITRASTSGVARRKSRSTGLATRSTPMVRMTGFG</sequence>
<reference evidence="2 3" key="1">
    <citation type="submission" date="2024-02" db="EMBL/GenBank/DDBJ databases">
        <title>High-quality chromosome-scale genome assembly of Pensacola bahiagrass (Paspalum notatum Flugge var. saurae).</title>
        <authorList>
            <person name="Vega J.M."/>
            <person name="Podio M."/>
            <person name="Orjuela J."/>
            <person name="Siena L.A."/>
            <person name="Pessino S.C."/>
            <person name="Combes M.C."/>
            <person name="Mariac C."/>
            <person name="Albertini E."/>
            <person name="Pupilli F."/>
            <person name="Ortiz J.P.A."/>
            <person name="Leblanc O."/>
        </authorList>
    </citation>
    <scope>NUCLEOTIDE SEQUENCE [LARGE SCALE GENOMIC DNA]</scope>
    <source>
        <strain evidence="2">R1</strain>
        <tissue evidence="2">Leaf</tissue>
    </source>
</reference>
<feature type="region of interest" description="Disordered" evidence="1">
    <location>
        <begin position="109"/>
        <end position="155"/>
    </location>
</feature>
<evidence type="ECO:0000256" key="1">
    <source>
        <dbReference type="SAM" id="MobiDB-lite"/>
    </source>
</evidence>
<protein>
    <submittedName>
        <fullName evidence="2">Uncharacterized protein</fullName>
    </submittedName>
</protein>
<name>A0AAQ3T8J4_PASNO</name>